<dbReference type="PANTHER" id="PTHR38590">
    <property type="entry name" value="BLL0828 PROTEIN"/>
    <property type="match status" value="1"/>
</dbReference>
<evidence type="ECO:0000313" key="3">
    <source>
        <dbReference type="EMBL" id="QMV75358.1"/>
    </source>
</evidence>
<feature type="region of interest" description="Disordered" evidence="1">
    <location>
        <begin position="1"/>
        <end position="22"/>
    </location>
</feature>
<name>A0A7G5EMY3_9BURK</name>
<dbReference type="KEGG" id="cpis:HS961_22370"/>
<sequence>MQDNALLSNPLSRKRERAGVRAAVSAPVQNARALRQSPTTAEQLLWRHLRNRQLAGAKFRRQHPLGPYILDFVCLEHNLVVEIDGGQHADPQAQAYDEQRSAWLQQQGLRVLRFWNHEVVQQTNEVLAHVLQALTPALSRLREREVNTED</sequence>
<dbReference type="Pfam" id="PF04480">
    <property type="entry name" value="DUF559"/>
    <property type="match status" value="1"/>
</dbReference>
<protein>
    <submittedName>
        <fullName evidence="3">Endonuclease domain-containing protein</fullName>
    </submittedName>
</protein>
<dbReference type="RefSeq" id="WP_182325614.1">
    <property type="nucleotide sequence ID" value="NZ_CP058554.1"/>
</dbReference>
<dbReference type="EMBL" id="CP058554">
    <property type="protein sequence ID" value="QMV75358.1"/>
    <property type="molecule type" value="Genomic_DNA"/>
</dbReference>
<dbReference type="InterPro" id="IPR047216">
    <property type="entry name" value="Endonuclease_DUF559_bact"/>
</dbReference>
<keyword evidence="3" id="KW-0540">Nuclease</keyword>
<dbReference type="GO" id="GO:0004519">
    <property type="term" value="F:endonuclease activity"/>
    <property type="evidence" value="ECO:0007669"/>
    <property type="project" value="UniProtKB-KW"/>
</dbReference>
<organism evidence="3 4">
    <name type="scientific">Comamonas piscis</name>
    <dbReference type="NCBI Taxonomy" id="1562974"/>
    <lineage>
        <taxon>Bacteria</taxon>
        <taxon>Pseudomonadati</taxon>
        <taxon>Pseudomonadota</taxon>
        <taxon>Betaproteobacteria</taxon>
        <taxon>Burkholderiales</taxon>
        <taxon>Comamonadaceae</taxon>
        <taxon>Comamonas</taxon>
    </lineage>
</organism>
<dbReference type="SUPFAM" id="SSF52980">
    <property type="entry name" value="Restriction endonuclease-like"/>
    <property type="match status" value="1"/>
</dbReference>
<feature type="domain" description="DUF559" evidence="2">
    <location>
        <begin position="29"/>
        <end position="134"/>
    </location>
</feature>
<evidence type="ECO:0000313" key="4">
    <source>
        <dbReference type="Proteomes" id="UP000515240"/>
    </source>
</evidence>
<feature type="compositionally biased region" description="Polar residues" evidence="1">
    <location>
        <begin position="1"/>
        <end position="11"/>
    </location>
</feature>
<reference evidence="3 4" key="1">
    <citation type="journal article" date="2020" name="G3 (Bethesda)">
        <title>CeMbio - The Caenorhabditis elegans Microbiome Resource.</title>
        <authorList>
            <person name="Dirksen P."/>
            <person name="Assie A."/>
            <person name="Zimmermann J."/>
            <person name="Zhang F."/>
            <person name="Tietje A.M."/>
            <person name="Marsh S.A."/>
            <person name="Felix M.A."/>
            <person name="Shapira M."/>
            <person name="Kaleta C."/>
            <person name="Schulenburg H."/>
            <person name="Samuel B."/>
        </authorList>
    </citation>
    <scope>NUCLEOTIDE SEQUENCE [LARGE SCALE GENOMIC DNA]</scope>
    <source>
        <strain evidence="3 4">BIGb0172</strain>
    </source>
</reference>
<keyword evidence="3" id="KW-0378">Hydrolase</keyword>
<accession>A0A7G5EMY3</accession>
<evidence type="ECO:0000259" key="2">
    <source>
        <dbReference type="Pfam" id="PF04480"/>
    </source>
</evidence>
<dbReference type="AlphaFoldDB" id="A0A7G5EMY3"/>
<dbReference type="Gene3D" id="3.40.960.10">
    <property type="entry name" value="VSR Endonuclease"/>
    <property type="match status" value="1"/>
</dbReference>
<dbReference type="PANTHER" id="PTHR38590:SF1">
    <property type="entry name" value="BLL0828 PROTEIN"/>
    <property type="match status" value="1"/>
</dbReference>
<proteinExistence type="predicted"/>
<dbReference type="InterPro" id="IPR011335">
    <property type="entry name" value="Restrct_endonuc-II-like"/>
</dbReference>
<gene>
    <name evidence="3" type="ORF">HS961_22370</name>
</gene>
<dbReference type="Proteomes" id="UP000515240">
    <property type="component" value="Chromosome"/>
</dbReference>
<keyword evidence="3" id="KW-0255">Endonuclease</keyword>
<evidence type="ECO:0000256" key="1">
    <source>
        <dbReference type="SAM" id="MobiDB-lite"/>
    </source>
</evidence>
<dbReference type="CDD" id="cd01038">
    <property type="entry name" value="Endonuclease_DUF559"/>
    <property type="match status" value="1"/>
</dbReference>
<keyword evidence="4" id="KW-1185">Reference proteome</keyword>
<dbReference type="InterPro" id="IPR007569">
    <property type="entry name" value="DUF559"/>
</dbReference>